<dbReference type="Pfam" id="PF13660">
    <property type="entry name" value="DUF4147"/>
    <property type="match status" value="1"/>
</dbReference>
<keyword evidence="3" id="KW-0418">Kinase</keyword>
<dbReference type="GO" id="GO:0016301">
    <property type="term" value="F:kinase activity"/>
    <property type="evidence" value="ECO:0007669"/>
    <property type="project" value="UniProtKB-KW"/>
</dbReference>
<dbReference type="PANTHER" id="PTHR12227">
    <property type="entry name" value="GLYCERATE KINASE"/>
    <property type="match status" value="1"/>
</dbReference>
<evidence type="ECO:0000313" key="4">
    <source>
        <dbReference type="Proteomes" id="UP001500298"/>
    </source>
</evidence>
<dbReference type="InterPro" id="IPR007835">
    <property type="entry name" value="MOFRL"/>
</dbReference>
<keyword evidence="4" id="KW-1185">Reference proteome</keyword>
<dbReference type="EMBL" id="BAABJX010000009">
    <property type="protein sequence ID" value="GAA4823100.1"/>
    <property type="molecule type" value="Genomic_DNA"/>
</dbReference>
<dbReference type="InterPro" id="IPR037035">
    <property type="entry name" value="GK-like_C_sf"/>
</dbReference>
<feature type="domain" description="MOFRL-associated" evidence="2">
    <location>
        <begin position="5"/>
        <end position="241"/>
    </location>
</feature>
<dbReference type="Pfam" id="PF05161">
    <property type="entry name" value="MOFRL"/>
    <property type="match status" value="1"/>
</dbReference>
<evidence type="ECO:0000313" key="3">
    <source>
        <dbReference type="EMBL" id="GAA4823100.1"/>
    </source>
</evidence>
<dbReference type="RefSeq" id="WP_345368831.1">
    <property type="nucleotide sequence ID" value="NZ_BAABJX010000009.1"/>
</dbReference>
<proteinExistence type="predicted"/>
<dbReference type="Gene3D" id="3.40.1480.10">
    <property type="entry name" value="MOFRL domain"/>
    <property type="match status" value="1"/>
</dbReference>
<dbReference type="InterPro" id="IPR039760">
    <property type="entry name" value="MOFRL_protein"/>
</dbReference>
<protein>
    <submittedName>
        <fullName evidence="3">Glycerate kinase</fullName>
    </submittedName>
</protein>
<dbReference type="InterPro" id="IPR038614">
    <property type="entry name" value="GK_N_sf"/>
</dbReference>
<sequence length="441" mass="48187">MIEQAKTIFRAGVEAVDPQQLIDQYCTLKDGEFTIRDTSFDLSSIEDVWVVGFGKASARMAYALEKLLGNYVSGGVVITKYGHQLPCKTVKIREAAHPVPDERGVEATKELMHLLEQTSSRDLVITLISGGGSALLVDVPSEATLKDLMLANDLLTKSAASIHEINTVRKHLSTLKGGQLGRAIYPAQGLSLILSDVLGDELSVIASGPTVADDSTFSQAVAILQEYHLWEKFPNSLKELLREGVEGRRQETPKKEALSLQQMQNVLLGSNRMALEACQAKAEELGFQVKILTYEFSGETHESMEQLWQQLQREMGSLRKEARKQPICFLLGGETTLNVRGDGLGGRNQHRALLAAELIQGDHSWTILSAGTDGTDGPTDAAGAVVNGTTVQVLQKEGKELSQYKEAFDSYTYFKDSAFHMITGPTYTNVMDLIVAVNNGQ</sequence>
<accession>A0ABP9D4E2</accession>
<dbReference type="InterPro" id="IPR025286">
    <property type="entry name" value="MOFRL_assoc_dom"/>
</dbReference>
<dbReference type="Proteomes" id="UP001500298">
    <property type="component" value="Unassembled WGS sequence"/>
</dbReference>
<organism evidence="3 4">
    <name type="scientific">Algivirga pacifica</name>
    <dbReference type="NCBI Taxonomy" id="1162670"/>
    <lineage>
        <taxon>Bacteria</taxon>
        <taxon>Pseudomonadati</taxon>
        <taxon>Bacteroidota</taxon>
        <taxon>Cytophagia</taxon>
        <taxon>Cytophagales</taxon>
        <taxon>Flammeovirgaceae</taxon>
        <taxon>Algivirga</taxon>
    </lineage>
</organism>
<gene>
    <name evidence="3" type="ORF">GCM10023331_04410</name>
</gene>
<keyword evidence="3" id="KW-0808">Transferase</keyword>
<dbReference type="Gene3D" id="3.40.50.10180">
    <property type="entry name" value="Glycerate kinase, MOFRL-like N-terminal domain"/>
    <property type="match status" value="1"/>
</dbReference>
<feature type="domain" description="MOFRL" evidence="1">
    <location>
        <begin position="328"/>
        <end position="432"/>
    </location>
</feature>
<dbReference type="PANTHER" id="PTHR12227:SF0">
    <property type="entry name" value="GLYCERATE KINASE"/>
    <property type="match status" value="1"/>
</dbReference>
<dbReference type="SUPFAM" id="SSF82544">
    <property type="entry name" value="GckA/TtuD-like"/>
    <property type="match status" value="1"/>
</dbReference>
<reference evidence="4" key="1">
    <citation type="journal article" date="2019" name="Int. J. Syst. Evol. Microbiol.">
        <title>The Global Catalogue of Microorganisms (GCM) 10K type strain sequencing project: providing services to taxonomists for standard genome sequencing and annotation.</title>
        <authorList>
            <consortium name="The Broad Institute Genomics Platform"/>
            <consortium name="The Broad Institute Genome Sequencing Center for Infectious Disease"/>
            <person name="Wu L."/>
            <person name="Ma J."/>
        </authorList>
    </citation>
    <scope>NUCLEOTIDE SEQUENCE [LARGE SCALE GENOMIC DNA]</scope>
    <source>
        <strain evidence="4">JCM 18326</strain>
    </source>
</reference>
<evidence type="ECO:0000259" key="2">
    <source>
        <dbReference type="Pfam" id="PF13660"/>
    </source>
</evidence>
<comment type="caution">
    <text evidence="3">The sequence shown here is derived from an EMBL/GenBank/DDBJ whole genome shotgun (WGS) entry which is preliminary data.</text>
</comment>
<evidence type="ECO:0000259" key="1">
    <source>
        <dbReference type="Pfam" id="PF05161"/>
    </source>
</evidence>
<name>A0ABP9D4E2_9BACT</name>